<proteinExistence type="predicted"/>
<dbReference type="EMBL" id="FWXS01000003">
    <property type="protein sequence ID" value="SMC53215.1"/>
    <property type="molecule type" value="Genomic_DNA"/>
</dbReference>
<dbReference type="Gene3D" id="1.10.1510.10">
    <property type="entry name" value="Uncharacterised protein YqeY/AIM41 PF09424, N-terminal domain"/>
    <property type="match status" value="1"/>
</dbReference>
<dbReference type="STRING" id="1434700.SAMN06296427_103320"/>
<reference evidence="1 2" key="1">
    <citation type="submission" date="2017-04" db="EMBL/GenBank/DDBJ databases">
        <authorList>
            <person name="Afonso C.L."/>
            <person name="Miller P.J."/>
            <person name="Scott M.A."/>
            <person name="Spackman E."/>
            <person name="Goraichik I."/>
            <person name="Dimitrov K.M."/>
            <person name="Suarez D.L."/>
            <person name="Swayne D.E."/>
        </authorList>
    </citation>
    <scope>NUCLEOTIDE SEQUENCE [LARGE SCALE GENOMIC DNA]</scope>
    <source>
        <strain evidence="1 2">CGMCC 1.12708</strain>
    </source>
</reference>
<dbReference type="Proteomes" id="UP000192393">
    <property type="component" value="Unassembled WGS sequence"/>
</dbReference>
<dbReference type="SUPFAM" id="SSF89095">
    <property type="entry name" value="GatB/YqeY motif"/>
    <property type="match status" value="1"/>
</dbReference>
<dbReference type="InterPro" id="IPR042184">
    <property type="entry name" value="YqeY/Aim41_N"/>
</dbReference>
<dbReference type="Pfam" id="PF09424">
    <property type="entry name" value="YqeY"/>
    <property type="match status" value="1"/>
</dbReference>
<dbReference type="GO" id="GO:0016884">
    <property type="term" value="F:carbon-nitrogen ligase activity, with glutamine as amido-N-donor"/>
    <property type="evidence" value="ECO:0007669"/>
    <property type="project" value="InterPro"/>
</dbReference>
<protein>
    <recommendedName>
        <fullName evidence="3">Glutamyl-tRNA amidotransferase</fullName>
    </recommendedName>
</protein>
<evidence type="ECO:0008006" key="3">
    <source>
        <dbReference type="Google" id="ProtNLM"/>
    </source>
</evidence>
<dbReference type="PANTHER" id="PTHR28055:SF1">
    <property type="entry name" value="ALTERED INHERITANCE OF MITOCHONDRIA PROTEIN 41, MITOCHONDRIAL"/>
    <property type="match status" value="1"/>
</dbReference>
<dbReference type="PANTHER" id="PTHR28055">
    <property type="entry name" value="ALTERED INHERITANCE OF MITOCHONDRIA PROTEIN 41, MITOCHONDRIAL"/>
    <property type="match status" value="1"/>
</dbReference>
<dbReference type="InterPro" id="IPR019004">
    <property type="entry name" value="YqeY/Aim41"/>
</dbReference>
<gene>
    <name evidence="1" type="ORF">SAMN06296427_103320</name>
</gene>
<sequence length="148" mass="15878">MSLETKIMDQMKDAMKSKNTIALEALRAMKSEILLLKTSGGDGSVSESQEIALLQKLIKQRKEAAEQFTANSRNELAEKELAQAEVIQGFLPQQLSSEELEAKIKEIIAETGATSAKDMGKVMGAASAQLAGKAEGKLVAETVKKLLG</sequence>
<dbReference type="Gene3D" id="1.10.10.410">
    <property type="match status" value="1"/>
</dbReference>
<organism evidence="1 2">
    <name type="scientific">Moheibacter sediminis</name>
    <dbReference type="NCBI Taxonomy" id="1434700"/>
    <lineage>
        <taxon>Bacteria</taxon>
        <taxon>Pseudomonadati</taxon>
        <taxon>Bacteroidota</taxon>
        <taxon>Flavobacteriia</taxon>
        <taxon>Flavobacteriales</taxon>
        <taxon>Weeksellaceae</taxon>
        <taxon>Moheibacter</taxon>
    </lineage>
</organism>
<dbReference type="AlphaFoldDB" id="A0A1W1ZXM9"/>
<dbReference type="InterPro" id="IPR003789">
    <property type="entry name" value="Asn/Gln_tRNA_amidoTrase-B-like"/>
</dbReference>
<keyword evidence="2" id="KW-1185">Reference proteome</keyword>
<accession>A0A1W1ZXM9</accession>
<evidence type="ECO:0000313" key="1">
    <source>
        <dbReference type="EMBL" id="SMC53215.1"/>
    </source>
</evidence>
<dbReference type="OrthoDB" id="9788127at2"/>
<evidence type="ECO:0000313" key="2">
    <source>
        <dbReference type="Proteomes" id="UP000192393"/>
    </source>
</evidence>
<dbReference type="InterPro" id="IPR023168">
    <property type="entry name" value="GatB_Yqey_C_2"/>
</dbReference>
<dbReference type="RefSeq" id="WP_084016894.1">
    <property type="nucleotide sequence ID" value="NZ_FWXS01000003.1"/>
</dbReference>
<name>A0A1W1ZXM9_9FLAO</name>